<dbReference type="SUPFAM" id="SSF56399">
    <property type="entry name" value="ADP-ribosylation"/>
    <property type="match status" value="1"/>
</dbReference>
<dbReference type="AlphaFoldDB" id="A0A4T0FGZ5"/>
<evidence type="ECO:0000256" key="3">
    <source>
        <dbReference type="ARBA" id="ARBA00012007"/>
    </source>
</evidence>
<dbReference type="Proteomes" id="UP000310189">
    <property type="component" value="Unassembled WGS sequence"/>
</dbReference>
<comment type="function">
    <text evidence="1">Catalyzes the last step of tRNA splicing, the transfer of the splice junction 2'-phosphate from ligated tRNA to NAD to produce ADP-ribose 1''-2'' cyclic phosphate.</text>
</comment>
<comment type="caution">
    <text evidence="7">The sequence shown here is derived from an EMBL/GenBank/DDBJ whole genome shotgun (WGS) entry which is preliminary data.</text>
</comment>
<dbReference type="OrthoDB" id="419694at2759"/>
<comment type="similarity">
    <text evidence="2">Belongs to the KptA/TPT1 family.</text>
</comment>
<comment type="catalytic activity">
    <reaction evidence="6">
        <text>2'-phospho-[ligated tRNA] + NAD(+) = mature tRNA + ADP-alpha-D-ribose 1'',2''-cyclic phosphate + nicotinamide</text>
        <dbReference type="Rhea" id="RHEA:23324"/>
        <dbReference type="Rhea" id="RHEA-COMP:11106"/>
        <dbReference type="Rhea" id="RHEA-COMP:11107"/>
        <dbReference type="ChEBI" id="CHEBI:17154"/>
        <dbReference type="ChEBI" id="CHEBI:57540"/>
        <dbReference type="ChEBI" id="CHEBI:76596"/>
        <dbReference type="ChEBI" id="CHEBI:82883"/>
        <dbReference type="ChEBI" id="CHEBI:85027"/>
        <dbReference type="EC" id="2.7.1.160"/>
    </reaction>
</comment>
<accession>A0A4T0FGZ5</accession>
<keyword evidence="4" id="KW-0808">Transferase</keyword>
<dbReference type="InterPro" id="IPR042081">
    <property type="entry name" value="RNA_2'-PTrans_C"/>
</dbReference>
<proteinExistence type="inferred from homology"/>
<dbReference type="Gene3D" id="3.20.170.30">
    <property type="match status" value="1"/>
</dbReference>
<dbReference type="Gene3D" id="1.10.10.970">
    <property type="entry name" value="RNA 2'-phosphotransferase, Tpt1/KptA family, N-terminal domain"/>
    <property type="match status" value="1"/>
</dbReference>
<gene>
    <name evidence="7" type="ORF">E3P99_03229</name>
</gene>
<protein>
    <recommendedName>
        <fullName evidence="3">2'-phosphotransferase</fullName>
        <ecNumber evidence="3">2.7.1.160</ecNumber>
    </recommendedName>
</protein>
<dbReference type="EC" id="2.7.1.160" evidence="3"/>
<dbReference type="Pfam" id="PF01885">
    <property type="entry name" value="PTS_2-RNA"/>
    <property type="match status" value="1"/>
</dbReference>
<evidence type="ECO:0000256" key="6">
    <source>
        <dbReference type="ARBA" id="ARBA00047949"/>
    </source>
</evidence>
<sequence>MDAEKVPKSARGRPNDSPDVRYSKTLSYILRHGAIKEGLEMRNDGFIRVDDLLSRPKLRGLDFESLQRLVLNNDKKRYQLLAESGVWLIRAVQGHSLDAAQLELSQITDTADAPVAVHGTNDEAWSSIKTEGLKTMGRQYIHLATGLPHESEVVSGMRKSSTVFIYVDVEQLLKDNIKLYKSLNGVLLTTGLDNILPPRYFIKVENDKGTELHS</sequence>
<dbReference type="InterPro" id="IPR002745">
    <property type="entry name" value="Ptrans_KptA/Tpt1"/>
</dbReference>
<reference evidence="7 8" key="1">
    <citation type="submission" date="2019-03" db="EMBL/GenBank/DDBJ databases">
        <title>Sequencing 23 genomes of Wallemia ichthyophaga.</title>
        <authorList>
            <person name="Gostincar C."/>
        </authorList>
    </citation>
    <scope>NUCLEOTIDE SEQUENCE [LARGE SCALE GENOMIC DNA]</scope>
    <source>
        <strain evidence="7 8">EXF-5753</strain>
    </source>
</reference>
<dbReference type="PANTHER" id="PTHR12684">
    <property type="entry name" value="PUTATIVE PHOSPHOTRANSFERASE"/>
    <property type="match status" value="1"/>
</dbReference>
<dbReference type="GO" id="GO:0006388">
    <property type="term" value="P:tRNA splicing, via endonucleolytic cleavage and ligation"/>
    <property type="evidence" value="ECO:0007669"/>
    <property type="project" value="TreeGrafter"/>
</dbReference>
<dbReference type="EMBL" id="SPNW01000058">
    <property type="protein sequence ID" value="TIA87339.1"/>
    <property type="molecule type" value="Genomic_DNA"/>
</dbReference>
<keyword evidence="5" id="KW-0520">NAD</keyword>
<evidence type="ECO:0000256" key="2">
    <source>
        <dbReference type="ARBA" id="ARBA00009836"/>
    </source>
</evidence>
<organism evidence="7 8">
    <name type="scientific">Wallemia hederae</name>
    <dbReference type="NCBI Taxonomy" id="1540922"/>
    <lineage>
        <taxon>Eukaryota</taxon>
        <taxon>Fungi</taxon>
        <taxon>Dikarya</taxon>
        <taxon>Basidiomycota</taxon>
        <taxon>Wallemiomycotina</taxon>
        <taxon>Wallemiomycetes</taxon>
        <taxon>Wallemiales</taxon>
        <taxon>Wallemiaceae</taxon>
        <taxon>Wallemia</taxon>
    </lineage>
</organism>
<evidence type="ECO:0000256" key="5">
    <source>
        <dbReference type="ARBA" id="ARBA00023027"/>
    </source>
</evidence>
<keyword evidence="8" id="KW-1185">Reference proteome</keyword>
<evidence type="ECO:0000313" key="8">
    <source>
        <dbReference type="Proteomes" id="UP000310189"/>
    </source>
</evidence>
<dbReference type="PANTHER" id="PTHR12684:SF2">
    <property type="entry name" value="TRNA 2'-PHOSPHOTRANSFERASE 1"/>
    <property type="match status" value="1"/>
</dbReference>
<dbReference type="GO" id="GO:0000215">
    <property type="term" value="F:tRNA 2'-phosphotransferase activity"/>
    <property type="evidence" value="ECO:0007669"/>
    <property type="project" value="UniProtKB-EC"/>
</dbReference>
<name>A0A4T0FGZ5_9BASI</name>
<evidence type="ECO:0000256" key="1">
    <source>
        <dbReference type="ARBA" id="ARBA00003343"/>
    </source>
</evidence>
<evidence type="ECO:0000256" key="4">
    <source>
        <dbReference type="ARBA" id="ARBA00022679"/>
    </source>
</evidence>
<evidence type="ECO:0000313" key="7">
    <source>
        <dbReference type="EMBL" id="TIA87339.1"/>
    </source>
</evidence>
<dbReference type="InterPro" id="IPR042080">
    <property type="entry name" value="RNA_2'-PTrans_N"/>
</dbReference>